<dbReference type="EMBL" id="LGLO01000076">
    <property type="protein sequence ID" value="KPC42032.1"/>
    <property type="molecule type" value="Genomic_DNA"/>
</dbReference>
<dbReference type="EMBL" id="RBPT01000531">
    <property type="protein sequence ID" value="RMO35545.1"/>
    <property type="molecule type" value="Genomic_DNA"/>
</dbReference>
<accession>A0A0P9VTJ9</accession>
<dbReference type="Proteomes" id="UP000272471">
    <property type="component" value="Unassembled WGS sequence"/>
</dbReference>
<evidence type="ECO:0000313" key="3">
    <source>
        <dbReference type="EMBL" id="RMO35672.1"/>
    </source>
</evidence>
<proteinExistence type="predicted"/>
<sequence>MAASSMHIGGSYISHKPQPALAGKRVTGWMNQQVMTT</sequence>
<dbReference type="Proteomes" id="UP000273536">
    <property type="component" value="Unassembled WGS sequence"/>
</dbReference>
<evidence type="ECO:0000313" key="6">
    <source>
        <dbReference type="Proteomes" id="UP000272471"/>
    </source>
</evidence>
<dbReference type="Proteomes" id="UP000037836">
    <property type="component" value="Unassembled WGS sequence"/>
</dbReference>
<gene>
    <name evidence="1" type="ORF">AC496_1595</name>
    <name evidence="4" type="ORF">ALQ11_102466</name>
    <name evidence="2" type="ORF">ALQ41_102593</name>
    <name evidence="3" type="ORF">ALQ42_102412</name>
</gene>
<evidence type="ECO:0000313" key="7">
    <source>
        <dbReference type="Proteomes" id="UP000273536"/>
    </source>
</evidence>
<evidence type="ECO:0000313" key="1">
    <source>
        <dbReference type="EMBL" id="KPC42032.1"/>
    </source>
</evidence>
<protein>
    <submittedName>
        <fullName evidence="4">Uncharacterized protein</fullName>
    </submittedName>
</protein>
<dbReference type="EMBL" id="RBQX01000194">
    <property type="protein sequence ID" value="RMQ14417.1"/>
    <property type="molecule type" value="Genomic_DNA"/>
</dbReference>
<evidence type="ECO:0000313" key="5">
    <source>
        <dbReference type="Proteomes" id="UP000037836"/>
    </source>
</evidence>
<dbReference type="Proteomes" id="UP000280599">
    <property type="component" value="Unassembled WGS sequence"/>
</dbReference>
<reference evidence="1 5" key="2">
    <citation type="submission" date="2015-10" db="EMBL/GenBank/DDBJ databases">
        <title>Comparative genomics and high-throughput reverse genetic screens identify a new phytobacterial MAMP and an Arabidopsis receptor required for immune elicitation.</title>
        <authorList>
            <person name="Mott G.A."/>
            <person name="Thakur S."/>
            <person name="Wang P.W."/>
            <person name="Desveaux D."/>
            <person name="Guttman D.S."/>
        </authorList>
    </citation>
    <scope>NUCLEOTIDE SEQUENCE [LARGE SCALE GENOMIC DNA]</scope>
    <source>
        <strain evidence="1 5">BR1</strain>
    </source>
</reference>
<name>A0A0P9VTJ9_PSESG</name>
<keyword evidence="5" id="KW-1185">Reference proteome</keyword>
<comment type="caution">
    <text evidence="4">The sequence shown here is derived from an EMBL/GenBank/DDBJ whole genome shotgun (WGS) entry which is preliminary data.</text>
</comment>
<evidence type="ECO:0000313" key="4">
    <source>
        <dbReference type="EMBL" id="RMQ14417.1"/>
    </source>
</evidence>
<evidence type="ECO:0000313" key="8">
    <source>
        <dbReference type="Proteomes" id="UP000280599"/>
    </source>
</evidence>
<reference evidence="1 5" key="1">
    <citation type="submission" date="2015-07" db="EMBL/GenBank/DDBJ databases">
        <authorList>
            <person name="O'Brien H.E."/>
            <person name="Thakur S."/>
            <person name="Gong Y."/>
            <person name="Wang P.W."/>
            <person name="Guttman D.S."/>
        </authorList>
    </citation>
    <scope>NUCLEOTIDE SEQUENCE [LARGE SCALE GENOMIC DNA]</scope>
    <source>
        <strain evidence="1 5">BR1</strain>
    </source>
</reference>
<dbReference type="AlphaFoldDB" id="A0A0P9VTJ9"/>
<dbReference type="EMBL" id="RBPS01000212">
    <property type="protein sequence ID" value="RMO35672.1"/>
    <property type="molecule type" value="Genomic_DNA"/>
</dbReference>
<evidence type="ECO:0000313" key="2">
    <source>
        <dbReference type="EMBL" id="RMO35545.1"/>
    </source>
</evidence>
<organism evidence="4 6">
    <name type="scientific">Pseudomonas savastanoi pv. glycinea</name>
    <name type="common">Pseudomonas syringae pv. glycinea</name>
    <dbReference type="NCBI Taxonomy" id="318"/>
    <lineage>
        <taxon>Bacteria</taxon>
        <taxon>Pseudomonadati</taxon>
        <taxon>Pseudomonadota</taxon>
        <taxon>Gammaproteobacteria</taxon>
        <taxon>Pseudomonadales</taxon>
        <taxon>Pseudomonadaceae</taxon>
        <taxon>Pseudomonas</taxon>
    </lineage>
</organism>
<reference evidence="6 7" key="3">
    <citation type="submission" date="2018-08" db="EMBL/GenBank/DDBJ databases">
        <title>Recombination of ecologically and evolutionarily significant loci maintains genetic cohesion in the Pseudomonas syringae species complex.</title>
        <authorList>
            <person name="Dillon M."/>
            <person name="Thakur S."/>
            <person name="Almeida R.N.D."/>
            <person name="Weir B.S."/>
            <person name="Guttman D.S."/>
        </authorList>
    </citation>
    <scope>NUCLEOTIDE SEQUENCE [LARGE SCALE GENOMIC DNA]</scope>
    <source>
        <strain evidence="4 6">ICMP 4182</strain>
        <strain evidence="3 7">ICMP 6372</strain>
        <strain evidence="2 8">ICMP 867</strain>
    </source>
</reference>